<evidence type="ECO:0000256" key="8">
    <source>
        <dbReference type="ARBA" id="ARBA00022989"/>
    </source>
</evidence>
<dbReference type="GO" id="GO:0009425">
    <property type="term" value="C:bacterial-type flagellum basal body"/>
    <property type="evidence" value="ECO:0007669"/>
    <property type="project" value="InterPro"/>
</dbReference>
<keyword evidence="13" id="KW-1185">Reference proteome</keyword>
<keyword evidence="10" id="KW-0997">Cell inner membrane</keyword>
<dbReference type="Proteomes" id="UP000600449">
    <property type="component" value="Unassembled WGS sequence"/>
</dbReference>
<protein>
    <recommendedName>
        <fullName evidence="10">Flagellar protein FliL</fullName>
    </recommendedName>
</protein>
<evidence type="ECO:0000313" key="13">
    <source>
        <dbReference type="Proteomes" id="UP000600449"/>
    </source>
</evidence>
<feature type="transmembrane region" description="Helical" evidence="10">
    <location>
        <begin position="38"/>
        <end position="61"/>
    </location>
</feature>
<proteinExistence type="inferred from homology"/>
<keyword evidence="5 10" id="KW-0145">Chemotaxis</keyword>
<evidence type="ECO:0000256" key="11">
    <source>
        <dbReference type="SAM" id="MobiDB-lite"/>
    </source>
</evidence>
<dbReference type="AlphaFoldDB" id="A0A917QBC6"/>
<comment type="caution">
    <text evidence="12">The sequence shown here is derived from an EMBL/GenBank/DDBJ whole genome shotgun (WGS) entry which is preliminary data.</text>
</comment>
<evidence type="ECO:0000256" key="6">
    <source>
        <dbReference type="ARBA" id="ARBA00022692"/>
    </source>
</evidence>
<comment type="similarity">
    <text evidence="3 10">Belongs to the FliL family.</text>
</comment>
<keyword evidence="9 10" id="KW-0472">Membrane</keyword>
<dbReference type="GO" id="GO:0006935">
    <property type="term" value="P:chemotaxis"/>
    <property type="evidence" value="ECO:0007669"/>
    <property type="project" value="UniProtKB-KW"/>
</dbReference>
<dbReference type="GO" id="GO:0005886">
    <property type="term" value="C:plasma membrane"/>
    <property type="evidence" value="ECO:0007669"/>
    <property type="project" value="UniProtKB-SubCell"/>
</dbReference>
<feature type="region of interest" description="Disordered" evidence="11">
    <location>
        <begin position="1"/>
        <end position="35"/>
    </location>
</feature>
<keyword evidence="7 10" id="KW-0283">Flagellar rotation</keyword>
<dbReference type="Pfam" id="PF03748">
    <property type="entry name" value="FliL"/>
    <property type="match status" value="1"/>
</dbReference>
<evidence type="ECO:0000256" key="5">
    <source>
        <dbReference type="ARBA" id="ARBA00022500"/>
    </source>
</evidence>
<evidence type="ECO:0000256" key="1">
    <source>
        <dbReference type="ARBA" id="ARBA00002254"/>
    </source>
</evidence>
<organism evidence="12 13">
    <name type="scientific">Salinarimonas ramus</name>
    <dbReference type="NCBI Taxonomy" id="690164"/>
    <lineage>
        <taxon>Bacteria</taxon>
        <taxon>Pseudomonadati</taxon>
        <taxon>Pseudomonadota</taxon>
        <taxon>Alphaproteobacteria</taxon>
        <taxon>Hyphomicrobiales</taxon>
        <taxon>Salinarimonadaceae</taxon>
        <taxon>Salinarimonas</taxon>
    </lineage>
</organism>
<keyword evidence="6 10" id="KW-0812">Transmembrane</keyword>
<evidence type="ECO:0000256" key="9">
    <source>
        <dbReference type="ARBA" id="ARBA00023136"/>
    </source>
</evidence>
<dbReference type="InterPro" id="IPR005503">
    <property type="entry name" value="FliL"/>
</dbReference>
<evidence type="ECO:0000256" key="2">
    <source>
        <dbReference type="ARBA" id="ARBA00004162"/>
    </source>
</evidence>
<evidence type="ECO:0000256" key="3">
    <source>
        <dbReference type="ARBA" id="ARBA00008281"/>
    </source>
</evidence>
<gene>
    <name evidence="12" type="ORF">GCM10011322_31080</name>
</gene>
<dbReference type="EMBL" id="BMMF01000009">
    <property type="protein sequence ID" value="GGK41726.1"/>
    <property type="molecule type" value="Genomic_DNA"/>
</dbReference>
<comment type="function">
    <text evidence="1 10">Controls the rotational direction of flagella during chemotaxis.</text>
</comment>
<name>A0A917QBC6_9HYPH</name>
<reference evidence="12 13" key="1">
    <citation type="journal article" date="2014" name="Int. J. Syst. Evol. Microbiol.">
        <title>Complete genome sequence of Corynebacterium casei LMG S-19264T (=DSM 44701T), isolated from a smear-ripened cheese.</title>
        <authorList>
            <consortium name="US DOE Joint Genome Institute (JGI-PGF)"/>
            <person name="Walter F."/>
            <person name="Albersmeier A."/>
            <person name="Kalinowski J."/>
            <person name="Ruckert C."/>
        </authorList>
    </citation>
    <scope>NUCLEOTIDE SEQUENCE [LARGE SCALE GENOMIC DNA]</scope>
    <source>
        <strain evidence="12 13">CGMCC 1.9161</strain>
    </source>
</reference>
<keyword evidence="4" id="KW-1003">Cell membrane</keyword>
<dbReference type="GO" id="GO:0071973">
    <property type="term" value="P:bacterial-type flagellum-dependent cell motility"/>
    <property type="evidence" value="ECO:0007669"/>
    <property type="project" value="InterPro"/>
</dbReference>
<feature type="compositionally biased region" description="Basic and acidic residues" evidence="11">
    <location>
        <begin position="16"/>
        <end position="32"/>
    </location>
</feature>
<evidence type="ECO:0000256" key="4">
    <source>
        <dbReference type="ARBA" id="ARBA00022475"/>
    </source>
</evidence>
<comment type="subcellular location">
    <subcellularLocation>
        <location evidence="10">Cell inner membrane</location>
    </subcellularLocation>
    <subcellularLocation>
        <location evidence="2">Cell membrane</location>
        <topology evidence="2">Single-pass membrane protein</topology>
    </subcellularLocation>
</comment>
<evidence type="ECO:0000313" key="12">
    <source>
        <dbReference type="EMBL" id="GGK41726.1"/>
    </source>
</evidence>
<evidence type="ECO:0000256" key="10">
    <source>
        <dbReference type="RuleBase" id="RU364125"/>
    </source>
</evidence>
<accession>A0A917QBC6</accession>
<dbReference type="RefSeq" id="WP_188914163.1">
    <property type="nucleotide sequence ID" value="NZ_BMMF01000009.1"/>
</dbReference>
<sequence>MAREPQIAALPAPARLRGEGAEGEGKARKGRESGSGTAFAGALVLLTLFGIGTGVGLGLTLGEIAPPAVIARADGAPASAASDADVSLVRMEPVVANLVDPADVWVRVDGALLTEGVAPEEADALAARVAGDTLAYLRTLPLARLEGATGLAHLREDLTERARTRSEGRVREFVIESLVVQ</sequence>
<evidence type="ECO:0000256" key="7">
    <source>
        <dbReference type="ARBA" id="ARBA00022779"/>
    </source>
</evidence>
<keyword evidence="8 10" id="KW-1133">Transmembrane helix</keyword>